<keyword evidence="4" id="KW-0378">Hydrolase</keyword>
<comment type="caution">
    <text evidence="4">The sequence shown here is derived from an EMBL/GenBank/DDBJ whole genome shotgun (WGS) entry which is preliminary data.</text>
</comment>
<dbReference type="Gene3D" id="1.10.390.10">
    <property type="entry name" value="Neutral Protease Domain 2"/>
    <property type="match status" value="1"/>
</dbReference>
<evidence type="ECO:0000259" key="2">
    <source>
        <dbReference type="Pfam" id="PF05299"/>
    </source>
</evidence>
<dbReference type="Gene3D" id="2.60.40.3650">
    <property type="match status" value="1"/>
</dbReference>
<organism evidence="4 5">
    <name type="scientific">Algoriphagus winogradskyi</name>
    <dbReference type="NCBI Taxonomy" id="237017"/>
    <lineage>
        <taxon>Bacteria</taxon>
        <taxon>Pseudomonadati</taxon>
        <taxon>Bacteroidota</taxon>
        <taxon>Cytophagia</taxon>
        <taxon>Cytophagales</taxon>
        <taxon>Cyclobacteriaceae</taxon>
        <taxon>Algoriphagus</taxon>
    </lineage>
</organism>
<evidence type="ECO:0000313" key="5">
    <source>
        <dbReference type="Proteomes" id="UP001157915"/>
    </source>
</evidence>
<name>A0ABY1NEL9_9BACT</name>
<dbReference type="PIRSF" id="PIRSF016493">
    <property type="entry name" value="Glycyl_aminpptds"/>
    <property type="match status" value="1"/>
</dbReference>
<dbReference type="Pfam" id="PF17899">
    <property type="entry name" value="Peptidase_M61_N"/>
    <property type="match status" value="1"/>
</dbReference>
<reference evidence="4 5" key="1">
    <citation type="submission" date="2017-05" db="EMBL/GenBank/DDBJ databases">
        <authorList>
            <person name="Varghese N."/>
            <person name="Submissions S."/>
        </authorList>
    </citation>
    <scope>NUCLEOTIDE SEQUENCE [LARGE SCALE GENOMIC DNA]</scope>
    <source>
        <strain evidence="4 5">DSM 15360</strain>
    </source>
</reference>
<gene>
    <name evidence="4" type="ORF">SAMN06265367_101637</name>
</gene>
<dbReference type="Pfam" id="PF05299">
    <property type="entry name" value="Peptidase_M61"/>
    <property type="match status" value="1"/>
</dbReference>
<evidence type="ECO:0000259" key="3">
    <source>
        <dbReference type="Pfam" id="PF17899"/>
    </source>
</evidence>
<dbReference type="RefSeq" id="WP_377919071.1">
    <property type="nucleotide sequence ID" value="NZ_JBHSPM010000001.1"/>
</dbReference>
<dbReference type="InterPro" id="IPR040756">
    <property type="entry name" value="Peptidase_M61_N"/>
</dbReference>
<dbReference type="SUPFAM" id="SSF55486">
    <property type="entry name" value="Metalloproteases ('zincins'), catalytic domain"/>
    <property type="match status" value="1"/>
</dbReference>
<dbReference type="InterPro" id="IPR027268">
    <property type="entry name" value="Peptidase_M4/M1_CTD_sf"/>
</dbReference>
<dbReference type="Proteomes" id="UP001157915">
    <property type="component" value="Unassembled WGS sequence"/>
</dbReference>
<dbReference type="GO" id="GO:0008237">
    <property type="term" value="F:metallopeptidase activity"/>
    <property type="evidence" value="ECO:0007669"/>
    <property type="project" value="UniProtKB-KW"/>
</dbReference>
<accession>A0ABY1NEL9</accession>
<dbReference type="InterPro" id="IPR024191">
    <property type="entry name" value="Peptidase_M61"/>
</dbReference>
<proteinExistence type="predicted"/>
<feature type="signal peptide" evidence="1">
    <location>
        <begin position="1"/>
        <end position="18"/>
    </location>
</feature>
<evidence type="ECO:0000313" key="4">
    <source>
        <dbReference type="EMBL" id="SMP07782.1"/>
    </source>
</evidence>
<feature type="chain" id="PRO_5045777937" evidence="1">
    <location>
        <begin position="19"/>
        <end position="520"/>
    </location>
</feature>
<evidence type="ECO:0000256" key="1">
    <source>
        <dbReference type="SAM" id="SignalP"/>
    </source>
</evidence>
<dbReference type="EMBL" id="FXUA01000001">
    <property type="protein sequence ID" value="SMP07782.1"/>
    <property type="molecule type" value="Genomic_DNA"/>
</dbReference>
<keyword evidence="5" id="KW-1185">Reference proteome</keyword>
<keyword evidence="1" id="KW-0732">Signal</keyword>
<protein>
    <submittedName>
        <fullName evidence="4">Predicted metalloprotease, contains C-terminal PDZ domain</fullName>
    </submittedName>
</protein>
<keyword evidence="4" id="KW-0482">Metalloprotease</keyword>
<feature type="domain" description="Peptidase M61 N-terminal" evidence="3">
    <location>
        <begin position="34"/>
        <end position="200"/>
    </location>
</feature>
<keyword evidence="4" id="KW-0645">Protease</keyword>
<feature type="domain" description="Peptidase M61 catalytic" evidence="2">
    <location>
        <begin position="288"/>
        <end position="405"/>
    </location>
</feature>
<dbReference type="InterPro" id="IPR007963">
    <property type="entry name" value="Peptidase_M61_catalytic"/>
</dbReference>
<sequence>MTCSSPKCILLLVLILFARSGDLLFSQQVAPNFHYRVSIDDPQNQKIQVNLNVWVGENDTVTLKMPNWMPGYYQLMNYSEQVSNVIAKGEDGTEIPITELNSNTWQLKSDKNSEIMLSYEVKADKKFVANSLVDSTHAYLIPAGLFMYLEGEINRPVSVTVDVDRWADVATGLKQISDDKRTYFAEDFDVLYDSPFLIGELEELPSFEVKGVKHRFIGYEMGEFDRVAFMQNLKKVVESSVEIMRDIPFEEYTFIAIGPGRGGIEHLNNTTVSFDGKQMEDKEGVLRMMNFLAHEYFHHYNVKRIRPFELGPFDYDKGTKTNLLWVSEGLSVYYEYLVTLRGGLMSEKELFENLESNINEFENDPGKVHQSLVEASFATWGDGPFGTMAKGPDRSISYYAKGPVVGMLLDFAIRNASENKLSLDDVMRRLYTHYYQNLGRGFTDAEFQQTCEEMAGIPLTEIFEYVYTTKELDYDTFLGYAGLEIKENKTGTEAAKFTISRMNNLDSLQSSIQNSWLEGK</sequence>